<comment type="caution">
    <text evidence="2">The sequence shown here is derived from an EMBL/GenBank/DDBJ whole genome shotgun (WGS) entry which is preliminary data.</text>
</comment>
<accession>A0ABD0TBS4</accession>
<dbReference type="PROSITE" id="PS50878">
    <property type="entry name" value="RT_POL"/>
    <property type="match status" value="1"/>
</dbReference>
<dbReference type="EMBL" id="JBEDNZ010000006">
    <property type="protein sequence ID" value="KAL0840801.1"/>
    <property type="molecule type" value="Genomic_DNA"/>
</dbReference>
<dbReference type="Pfam" id="PF26215">
    <property type="entry name" value="HTH_animal"/>
    <property type="match status" value="1"/>
</dbReference>
<feature type="domain" description="Reverse transcriptase" evidence="1">
    <location>
        <begin position="133"/>
        <end position="369"/>
    </location>
</feature>
<dbReference type="Proteomes" id="UP001549921">
    <property type="component" value="Unassembled WGS sequence"/>
</dbReference>
<organism evidence="2 3">
    <name type="scientific">Loxostege sticticalis</name>
    <name type="common">Beet webworm moth</name>
    <dbReference type="NCBI Taxonomy" id="481309"/>
    <lineage>
        <taxon>Eukaryota</taxon>
        <taxon>Metazoa</taxon>
        <taxon>Ecdysozoa</taxon>
        <taxon>Arthropoda</taxon>
        <taxon>Hexapoda</taxon>
        <taxon>Insecta</taxon>
        <taxon>Pterygota</taxon>
        <taxon>Neoptera</taxon>
        <taxon>Endopterygota</taxon>
        <taxon>Lepidoptera</taxon>
        <taxon>Glossata</taxon>
        <taxon>Ditrysia</taxon>
        <taxon>Pyraloidea</taxon>
        <taxon>Crambidae</taxon>
        <taxon>Pyraustinae</taxon>
        <taxon>Loxostege</taxon>
    </lineage>
</organism>
<dbReference type="PANTHER" id="PTHR21301">
    <property type="entry name" value="REVERSE TRANSCRIPTASE"/>
    <property type="match status" value="1"/>
</dbReference>
<dbReference type="InterPro" id="IPR043502">
    <property type="entry name" value="DNA/RNA_pol_sf"/>
</dbReference>
<dbReference type="GO" id="GO:0071897">
    <property type="term" value="P:DNA biosynthetic process"/>
    <property type="evidence" value="ECO:0007669"/>
    <property type="project" value="UniProtKB-ARBA"/>
</dbReference>
<sequence length="524" mass="60368">MNFALTPKRIPYENIICGVEETIIRNKVPPTDADILRQDVAVILRKSRLPKSNITAEERRALKDLRQNKDILVLKADKGNATVVMNTEDYDGKIRSMLEDTTVYKPVSYNPTARVTRRIRTLIQEHQELFAEDVFTHLHKAKNVQPPKLYGLPKIHKSNVPLRPIVSQIDSPTYDLAKHVAGVLQPLVGKTSSYVKDSMHFIELIKNISMEPGDIMVSFDVESLFTNVPLKDCLEVIKDRLFDNELPSEYVVLLQNCLDGNYLLYRGQYYLQIDGVAMGSPVAPVIANIWMEHFEERALASGPGIVKFWKRYVDDIFCIMNGNQTEVEQYLQHLNTVHPKVKFTYEMEKNRSMAFLDVRVTVRPDGTLAHSVYRKPTHTDRYLHASSHHHPCHLQAVVSSLVNRAHNLCDPEHVEGELKHVKEVLRRNGYSATRRQMEKRLKKDKQPMVSRAPAFLPYVKGITDKIGTVLNKYSIKTVYMFFVVKTRKTVVKLLTLFFVYVQNVINWSMTRYYGYDDLLIVILL</sequence>
<evidence type="ECO:0000259" key="1">
    <source>
        <dbReference type="PROSITE" id="PS50878"/>
    </source>
</evidence>
<evidence type="ECO:0000313" key="2">
    <source>
        <dbReference type="EMBL" id="KAL0840801.1"/>
    </source>
</evidence>
<dbReference type="CDD" id="cd00304">
    <property type="entry name" value="RT_like"/>
    <property type="match status" value="1"/>
</dbReference>
<dbReference type="SUPFAM" id="SSF56672">
    <property type="entry name" value="DNA/RNA polymerases"/>
    <property type="match status" value="1"/>
</dbReference>
<name>A0ABD0TBS4_LOXSC</name>
<dbReference type="AlphaFoldDB" id="A0ABD0TBS4"/>
<dbReference type="PANTHER" id="PTHR21301:SF11">
    <property type="entry name" value="GIY-YIG DOMAIN-CONTAINING PROTEIN"/>
    <property type="match status" value="1"/>
</dbReference>
<dbReference type="Pfam" id="PF00078">
    <property type="entry name" value="RVT_1"/>
    <property type="match status" value="1"/>
</dbReference>
<reference evidence="2 3" key="1">
    <citation type="submission" date="2024-06" db="EMBL/GenBank/DDBJ databases">
        <title>A chromosome-level genome assembly of beet webworm, Loxostege sticticalis.</title>
        <authorList>
            <person name="Zhang Y."/>
        </authorList>
    </citation>
    <scope>NUCLEOTIDE SEQUENCE [LARGE SCALE GENOMIC DNA]</scope>
    <source>
        <strain evidence="2">AQ028</strain>
        <tissue evidence="2">Male pupae</tissue>
    </source>
</reference>
<protein>
    <recommendedName>
        <fullName evidence="1">Reverse transcriptase domain-containing protein</fullName>
    </recommendedName>
</protein>
<proteinExistence type="predicted"/>
<dbReference type="InterPro" id="IPR058912">
    <property type="entry name" value="HTH_animal"/>
</dbReference>
<gene>
    <name evidence="2" type="ORF">ABMA28_014612</name>
</gene>
<evidence type="ECO:0000313" key="3">
    <source>
        <dbReference type="Proteomes" id="UP001549921"/>
    </source>
</evidence>
<dbReference type="InterPro" id="IPR000477">
    <property type="entry name" value="RT_dom"/>
</dbReference>